<name>A0A015IYP5_RHIIW</name>
<evidence type="ECO:0000313" key="3">
    <source>
        <dbReference type="EMBL" id="EXX62402.1"/>
    </source>
</evidence>
<dbReference type="InterPro" id="IPR048382">
    <property type="entry name" value="BCAS3_WD40"/>
</dbReference>
<feature type="region of interest" description="Disordered" evidence="1">
    <location>
        <begin position="249"/>
        <end position="277"/>
    </location>
</feature>
<dbReference type="PANTHER" id="PTHR13268:SF0">
    <property type="entry name" value="BCAS3 MICROTUBULE ASSOCIATED CELL MIGRATION FACTOR"/>
    <property type="match status" value="1"/>
</dbReference>
<dbReference type="HOGENOM" id="CLU_314262_0_0_1"/>
<dbReference type="GO" id="GO:0006914">
    <property type="term" value="P:autophagy"/>
    <property type="evidence" value="ECO:0007669"/>
    <property type="project" value="InterPro"/>
</dbReference>
<dbReference type="GO" id="GO:0005737">
    <property type="term" value="C:cytoplasm"/>
    <property type="evidence" value="ECO:0007669"/>
    <property type="project" value="TreeGrafter"/>
</dbReference>
<protein>
    <recommendedName>
        <fullName evidence="2">BCAS3 WD40 domain-containing protein</fullName>
    </recommendedName>
</protein>
<feature type="region of interest" description="Disordered" evidence="1">
    <location>
        <begin position="442"/>
        <end position="465"/>
    </location>
</feature>
<accession>A0A015IYP5</accession>
<dbReference type="OMA" id="GMIMIRD"/>
<dbReference type="OrthoDB" id="25778at2759"/>
<dbReference type="InterPro" id="IPR015943">
    <property type="entry name" value="WD40/YVTN_repeat-like_dom_sf"/>
</dbReference>
<dbReference type="SUPFAM" id="SSF50960">
    <property type="entry name" value="TolB, C-terminal domain"/>
    <property type="match status" value="1"/>
</dbReference>
<sequence length="931" mass="102683">MLGYPDGFQIWNVTSVDNIHELVSIRDKEKLGEVAYIKSIPNPRYTSKHARDIFADVRPLVGLICISTPEREDGIQGPLSKPKSVLNFFSLKTHQIVKTLDFENEGNIVGVKCNERAIVISLSNPAKLHIISPLTLAPLFQSMLQDIALHPSTRAPIFTLGSRLLAYATTSQPSEPNGKKDSDLGDSDEIVDGSSGKYQIVAKEVAKEVVNGVKFLGDYGYQTLSAYFANSSNSQAIPQIKQSSSMPINIQNHSGGMSPASRGSFSPSPSPSNGHYYNSRTGSIIIRDLGAPYGSNKKEPSIIAHFAPHTHHVGQLSFNPSGTLLFSTSVQGHKFHVFEILGKRRRGRSNHKVKHMYKLARGYTYASVSESGVGWSSDSRWCAVASGKGTIHLFAINPYGGPTHILSHISGLVKNMDEPYTANGFSQNNIYPINPHEYYSFPPPDSNSSFTTTSPSRRPNPIHYNNTNMYPHHLNGQLHPFSYNIPPNSFHLTRKPPGICIKFLPSLSNNSKTGLTAGNNGILFADLNAKRQTKRSSSPSINYEGNTSANSSNKNGRRRTQSWSQNSLSSVKNTSRQYLEVEDLDSKQEDIGYQDILSFHPTGILTLHRVWMEGIVVGEQDSSSQAGSLDMVTNYDDVAEWQLVRSNNWAEVKNVFETPKLLTEGDIIVKRDSNNKWLANAEIATHTSSRTSLPPSLWANPQFTFQTFLPGHKETIRKGEIPRSKKIEIRREVIEHVEVNGNTDTLGVNGWVNNGKSNYDISENLSTAMHTSLDFLPSSPTLSAVSTKSKDRISNAITPLSFEDAYHIQISNNNPATAPAAINSTPYTTKSSKLNSTMSPNIIANNNMIISHPLSFTRSTSSLSSVNTSETTFSDEVDVLTKGIEHTEEFTSEEGNFFFSPDGDNEVELPSNSIIELRNGKSIEEQYIGWV</sequence>
<feature type="region of interest" description="Disordered" evidence="1">
    <location>
        <begin position="531"/>
        <end position="569"/>
    </location>
</feature>
<dbReference type="Pfam" id="PF21034">
    <property type="entry name" value="BCAS3_WD40"/>
    <property type="match status" value="2"/>
</dbReference>
<organism evidence="3 4">
    <name type="scientific">Rhizophagus irregularis (strain DAOM 197198w)</name>
    <name type="common">Glomus intraradices</name>
    <dbReference type="NCBI Taxonomy" id="1432141"/>
    <lineage>
        <taxon>Eukaryota</taxon>
        <taxon>Fungi</taxon>
        <taxon>Fungi incertae sedis</taxon>
        <taxon>Mucoromycota</taxon>
        <taxon>Glomeromycotina</taxon>
        <taxon>Glomeromycetes</taxon>
        <taxon>Glomerales</taxon>
        <taxon>Glomeraceae</taxon>
        <taxon>Rhizophagus</taxon>
    </lineage>
</organism>
<comment type="caution">
    <text evidence="3">The sequence shown here is derived from an EMBL/GenBank/DDBJ whole genome shotgun (WGS) entry which is preliminary data.</text>
</comment>
<feature type="domain" description="BCAS3 WD40" evidence="2">
    <location>
        <begin position="300"/>
        <end position="415"/>
    </location>
</feature>
<dbReference type="STRING" id="1432141.A0A015IYP5"/>
<dbReference type="EMBL" id="JEMT01024736">
    <property type="protein sequence ID" value="EXX62402.1"/>
    <property type="molecule type" value="Genomic_DNA"/>
</dbReference>
<dbReference type="InterPro" id="IPR045142">
    <property type="entry name" value="BCAS3-like"/>
</dbReference>
<dbReference type="AlphaFoldDB" id="A0A015IYP5"/>
<evidence type="ECO:0000256" key="1">
    <source>
        <dbReference type="SAM" id="MobiDB-lite"/>
    </source>
</evidence>
<feature type="compositionally biased region" description="Low complexity" evidence="1">
    <location>
        <begin position="446"/>
        <end position="461"/>
    </location>
</feature>
<dbReference type="Proteomes" id="UP000022910">
    <property type="component" value="Unassembled WGS sequence"/>
</dbReference>
<keyword evidence="4" id="KW-1185">Reference proteome</keyword>
<gene>
    <name evidence="3" type="ORF">RirG_162140</name>
</gene>
<feature type="region of interest" description="Disordered" evidence="1">
    <location>
        <begin position="169"/>
        <end position="189"/>
    </location>
</feature>
<dbReference type="Gene3D" id="2.130.10.10">
    <property type="entry name" value="YVTN repeat-like/Quinoprotein amine dehydrogenase"/>
    <property type="match status" value="1"/>
</dbReference>
<dbReference type="GO" id="GO:0042594">
    <property type="term" value="P:response to starvation"/>
    <property type="evidence" value="ECO:0007669"/>
    <property type="project" value="TreeGrafter"/>
</dbReference>
<evidence type="ECO:0000313" key="4">
    <source>
        <dbReference type="Proteomes" id="UP000022910"/>
    </source>
</evidence>
<feature type="domain" description="BCAS3 WD40" evidence="2">
    <location>
        <begin position="1"/>
        <end position="169"/>
    </location>
</feature>
<evidence type="ECO:0000259" key="2">
    <source>
        <dbReference type="Pfam" id="PF21034"/>
    </source>
</evidence>
<proteinExistence type="predicted"/>
<dbReference type="PANTHER" id="PTHR13268">
    <property type="entry name" value="BREAST CARCINOMA AMPLIFIED SEQUENCE 3"/>
    <property type="match status" value="1"/>
</dbReference>
<reference evidence="3 4" key="1">
    <citation type="submission" date="2014-02" db="EMBL/GenBank/DDBJ databases">
        <title>Single nucleus genome sequencing reveals high similarity among nuclei of an endomycorrhizal fungus.</title>
        <authorList>
            <person name="Lin K."/>
            <person name="Geurts R."/>
            <person name="Zhang Z."/>
            <person name="Limpens E."/>
            <person name="Saunders D.G."/>
            <person name="Mu D."/>
            <person name="Pang E."/>
            <person name="Cao H."/>
            <person name="Cha H."/>
            <person name="Lin T."/>
            <person name="Zhou Q."/>
            <person name="Shang Y."/>
            <person name="Li Y."/>
            <person name="Ivanov S."/>
            <person name="Sharma T."/>
            <person name="Velzen R.V."/>
            <person name="Ruijter N.D."/>
            <person name="Aanen D.K."/>
            <person name="Win J."/>
            <person name="Kamoun S."/>
            <person name="Bisseling T."/>
            <person name="Huang S."/>
        </authorList>
    </citation>
    <scope>NUCLEOTIDE SEQUENCE [LARGE SCALE GENOMIC DNA]</scope>
    <source>
        <strain evidence="4">DAOM197198w</strain>
    </source>
</reference>
<feature type="compositionally biased region" description="Polar residues" evidence="1">
    <location>
        <begin position="535"/>
        <end position="554"/>
    </location>
</feature>
<feature type="compositionally biased region" description="Low complexity" evidence="1">
    <location>
        <begin position="258"/>
        <end position="267"/>
    </location>
</feature>